<gene>
    <name evidence="5" type="ORF">PDEL0327_LOCUS367</name>
</gene>
<dbReference type="HAMAP" id="MF_01139">
    <property type="entry name" value="ISPT"/>
    <property type="match status" value="1"/>
</dbReference>
<dbReference type="EMBL" id="HBFG01000498">
    <property type="protein sequence ID" value="CAD8728706.1"/>
    <property type="molecule type" value="Transcribed_RNA"/>
</dbReference>
<dbReference type="InterPro" id="IPR018520">
    <property type="entry name" value="UPP_synth-like_CS"/>
</dbReference>
<evidence type="ECO:0000313" key="5">
    <source>
        <dbReference type="EMBL" id="CAD8728706.1"/>
    </source>
</evidence>
<dbReference type="GO" id="GO:0016094">
    <property type="term" value="P:polyprenol biosynthetic process"/>
    <property type="evidence" value="ECO:0007669"/>
    <property type="project" value="TreeGrafter"/>
</dbReference>
<protein>
    <recommendedName>
        <fullName evidence="6">Alkyl transferase</fullName>
    </recommendedName>
</protein>
<dbReference type="CDD" id="cd00475">
    <property type="entry name" value="Cis_IPPS"/>
    <property type="match status" value="1"/>
</dbReference>
<evidence type="ECO:0000256" key="4">
    <source>
        <dbReference type="SAM" id="Phobius"/>
    </source>
</evidence>
<dbReference type="SUPFAM" id="SSF64005">
    <property type="entry name" value="Undecaprenyl diphosphate synthase"/>
    <property type="match status" value="1"/>
</dbReference>
<evidence type="ECO:0000256" key="3">
    <source>
        <dbReference type="SAM" id="MobiDB-lite"/>
    </source>
</evidence>
<feature type="compositionally biased region" description="Basic residues" evidence="3">
    <location>
        <begin position="128"/>
        <end position="143"/>
    </location>
</feature>
<organism evidence="5">
    <name type="scientific">Pseudo-nitzschia delicatissima</name>
    <dbReference type="NCBI Taxonomy" id="44447"/>
    <lineage>
        <taxon>Eukaryota</taxon>
        <taxon>Sar</taxon>
        <taxon>Stramenopiles</taxon>
        <taxon>Ochrophyta</taxon>
        <taxon>Bacillariophyta</taxon>
        <taxon>Bacillariophyceae</taxon>
        <taxon>Bacillariophycidae</taxon>
        <taxon>Bacillariales</taxon>
        <taxon>Bacillariaceae</taxon>
        <taxon>Pseudo-nitzschia</taxon>
    </lineage>
</organism>
<dbReference type="InterPro" id="IPR036424">
    <property type="entry name" value="UPP_synth-like_sf"/>
</dbReference>
<dbReference type="InterPro" id="IPR001441">
    <property type="entry name" value="UPP_synth-like"/>
</dbReference>
<proteinExistence type="inferred from homology"/>
<dbReference type="GO" id="GO:0005783">
    <property type="term" value="C:endoplasmic reticulum"/>
    <property type="evidence" value="ECO:0007669"/>
    <property type="project" value="TreeGrafter"/>
</dbReference>
<dbReference type="AlphaFoldDB" id="A0A7S0T8I8"/>
<dbReference type="GO" id="GO:0045547">
    <property type="term" value="F:ditrans,polycis-polyprenyl diphosphate synthase [(2E,6E)-farnesyl diphosphate specific] activity"/>
    <property type="evidence" value="ECO:0007669"/>
    <property type="project" value="TreeGrafter"/>
</dbReference>
<reference evidence="5" key="1">
    <citation type="submission" date="2021-01" db="EMBL/GenBank/DDBJ databases">
        <authorList>
            <person name="Corre E."/>
            <person name="Pelletier E."/>
            <person name="Niang G."/>
            <person name="Scheremetjew M."/>
            <person name="Finn R."/>
            <person name="Kale V."/>
            <person name="Holt S."/>
            <person name="Cochrane G."/>
            <person name="Meng A."/>
            <person name="Brown T."/>
            <person name="Cohen L."/>
        </authorList>
    </citation>
    <scope>NUCLEOTIDE SEQUENCE</scope>
    <source>
        <strain evidence="5">B596</strain>
    </source>
</reference>
<comment type="similarity">
    <text evidence="1">Belongs to the UPP synthase family.</text>
</comment>
<feature type="region of interest" description="Disordered" evidence="3">
    <location>
        <begin position="120"/>
        <end position="144"/>
    </location>
</feature>
<accession>A0A7S0T8I8</accession>
<evidence type="ECO:0008006" key="6">
    <source>
        <dbReference type="Google" id="ProtNLM"/>
    </source>
</evidence>
<feature type="region of interest" description="Disordered" evidence="3">
    <location>
        <begin position="179"/>
        <end position="241"/>
    </location>
</feature>
<keyword evidence="4" id="KW-0812">Transmembrane</keyword>
<dbReference type="PANTHER" id="PTHR10291">
    <property type="entry name" value="DEHYDRODOLICHYL DIPHOSPHATE SYNTHASE FAMILY MEMBER"/>
    <property type="match status" value="1"/>
</dbReference>
<keyword evidence="2" id="KW-0808">Transferase</keyword>
<dbReference type="NCBIfam" id="TIGR00055">
    <property type="entry name" value="uppS"/>
    <property type="match status" value="1"/>
</dbReference>
<feature type="transmembrane region" description="Helical" evidence="4">
    <location>
        <begin position="92"/>
        <end position="113"/>
    </location>
</feature>
<dbReference type="PROSITE" id="PS01066">
    <property type="entry name" value="UPP_SYNTHASE"/>
    <property type="match status" value="1"/>
</dbReference>
<feature type="compositionally biased region" description="Basic and acidic residues" evidence="3">
    <location>
        <begin position="218"/>
        <end position="241"/>
    </location>
</feature>
<dbReference type="Pfam" id="PF01255">
    <property type="entry name" value="Prenyltransf"/>
    <property type="match status" value="1"/>
</dbReference>
<dbReference type="Gene3D" id="3.40.1180.10">
    <property type="entry name" value="Decaprenyl diphosphate synthase-like"/>
    <property type="match status" value="1"/>
</dbReference>
<evidence type="ECO:0000256" key="1">
    <source>
        <dbReference type="ARBA" id="ARBA00005432"/>
    </source>
</evidence>
<sequence length="485" mass="55493">MAQPMVSRLSIVAGDIAGDGEADDKLWSDYYYDDDVDSISPFGHPLIENTSYQYSSMVEACYSDEKPLWWLVLRWMKMMLLKTARSYHAKPLLLAAGPLLIGILIGFFIGKWYSQSSSEQAKESQKQASKKRNQKREKGHGMHLQRIEKQAEFLSAVWYFLRLVPTFIMQPKIESTTHANESARRELSMGKMHTGAVVGSKTVSRPNRKNQDDDDSTEDKHEETELSTRESKVRSYLKSEEGTKRESDVHVDLVPRHVAVIMDGNRRYGKAKYGSATRGHWDGSSKLVEFAKWCIAEHISVLTVYAFSSENWKRDPSEIASLMQIFTKYCDELRIEAIERNIKIMVLSTDYEKVPRHVKDGVKRMVDETQHCDGMIMNICLSYGSRNEMVGATKLVVDDVLEGKLDPKDIDEQAVGERLLTSNCGGDPDVLIRTSGEVRLSNFLLWQLAYTEFFFVDKPWPAIQRNDLLEVIRTYAEGRNRRFGK</sequence>
<dbReference type="PANTHER" id="PTHR10291:SF43">
    <property type="entry name" value="DEHYDRODOLICHYL DIPHOSPHATE SYNTHASE COMPLEX SUBUNIT DHDDS"/>
    <property type="match status" value="1"/>
</dbReference>
<keyword evidence="4" id="KW-0472">Membrane</keyword>
<evidence type="ECO:0000256" key="2">
    <source>
        <dbReference type="ARBA" id="ARBA00022679"/>
    </source>
</evidence>
<keyword evidence="4" id="KW-1133">Transmembrane helix</keyword>
<name>A0A7S0T8I8_9STRA</name>